<keyword evidence="6" id="KW-0967">Endosome</keyword>
<feature type="region of interest" description="Disordered" evidence="12">
    <location>
        <begin position="378"/>
        <end position="463"/>
    </location>
</feature>
<feature type="compositionally biased region" description="Polar residues" evidence="12">
    <location>
        <begin position="940"/>
        <end position="958"/>
    </location>
</feature>
<feature type="region of interest" description="Disordered" evidence="12">
    <location>
        <begin position="114"/>
        <end position="142"/>
    </location>
</feature>
<dbReference type="InterPro" id="IPR009060">
    <property type="entry name" value="UBA-like_sf"/>
</dbReference>
<dbReference type="SMART" id="SM00054">
    <property type="entry name" value="EFh"/>
    <property type="match status" value="4"/>
</dbReference>
<dbReference type="GO" id="GO:0005509">
    <property type="term" value="F:calcium ion binding"/>
    <property type="evidence" value="ECO:0007669"/>
    <property type="project" value="InterPro"/>
</dbReference>
<keyword evidence="17" id="KW-1185">Reference proteome</keyword>
<evidence type="ECO:0000256" key="12">
    <source>
        <dbReference type="SAM" id="MobiDB-lite"/>
    </source>
</evidence>
<comment type="caution">
    <text evidence="16">The sequence shown here is derived from an EMBL/GenBank/DDBJ whole genome shotgun (WGS) entry which is preliminary data.</text>
</comment>
<evidence type="ECO:0000256" key="4">
    <source>
        <dbReference type="ARBA" id="ARBA00011159"/>
    </source>
</evidence>
<evidence type="ECO:0000259" key="15">
    <source>
        <dbReference type="PROSITE" id="PS50222"/>
    </source>
</evidence>
<dbReference type="Pfam" id="PF12763">
    <property type="entry name" value="EH"/>
    <property type="match status" value="3"/>
</dbReference>
<keyword evidence="9" id="KW-0963">Cytoplasm</keyword>
<organism evidence="16 17">
    <name type="scientific">Fusarium piperis</name>
    <dbReference type="NCBI Taxonomy" id="1435070"/>
    <lineage>
        <taxon>Eukaryota</taxon>
        <taxon>Fungi</taxon>
        <taxon>Dikarya</taxon>
        <taxon>Ascomycota</taxon>
        <taxon>Pezizomycotina</taxon>
        <taxon>Sordariomycetes</taxon>
        <taxon>Hypocreomycetidae</taxon>
        <taxon>Hypocreales</taxon>
        <taxon>Nectriaceae</taxon>
        <taxon>Fusarium</taxon>
        <taxon>Fusarium solani species complex</taxon>
    </lineage>
</organism>
<feature type="compositionally biased region" description="Low complexity" evidence="12">
    <location>
        <begin position="1002"/>
        <end position="1012"/>
    </location>
</feature>
<feature type="compositionally biased region" description="Pro residues" evidence="12">
    <location>
        <begin position="407"/>
        <end position="419"/>
    </location>
</feature>
<feature type="compositionally biased region" description="Low complexity" evidence="12">
    <location>
        <begin position="1174"/>
        <end position="1198"/>
    </location>
</feature>
<comment type="subunit">
    <text evidence="4">Component of the PAN1 actin cytoskeleton-regulatory complex.</text>
</comment>
<dbReference type="CDD" id="cd00052">
    <property type="entry name" value="EH"/>
    <property type="match status" value="3"/>
</dbReference>
<dbReference type="InterPro" id="IPR002048">
    <property type="entry name" value="EF_hand_dom"/>
</dbReference>
<evidence type="ECO:0000259" key="13">
    <source>
        <dbReference type="PROSITE" id="PS50030"/>
    </source>
</evidence>
<feature type="coiled-coil region" evidence="11">
    <location>
        <begin position="536"/>
        <end position="654"/>
    </location>
</feature>
<feature type="coiled-coil region" evidence="11">
    <location>
        <begin position="683"/>
        <end position="710"/>
    </location>
</feature>
<comment type="subcellular location">
    <subcellularLocation>
        <location evidence="3">Cell membrane</location>
        <topology evidence="3">Peripheral membrane protein</topology>
        <orientation evidence="3">Cytoplasmic side</orientation>
    </subcellularLocation>
    <subcellularLocation>
        <location evidence="2">Cytoplasm</location>
        <location evidence="2">Cytoskeleton</location>
        <location evidence="2">Actin patch</location>
    </subcellularLocation>
    <subcellularLocation>
        <location evidence="1">Endosome membrane</location>
        <topology evidence="1">Peripheral membrane protein</topology>
        <orientation evidence="1">Cytoplasmic side</orientation>
    </subcellularLocation>
</comment>
<dbReference type="Gene3D" id="1.10.8.10">
    <property type="entry name" value="DNA helicase RuvA subunit, C-terminal domain"/>
    <property type="match status" value="1"/>
</dbReference>
<evidence type="ECO:0000256" key="3">
    <source>
        <dbReference type="ARBA" id="ARBA00004413"/>
    </source>
</evidence>
<dbReference type="Gene3D" id="1.10.287.1490">
    <property type="match status" value="1"/>
</dbReference>
<evidence type="ECO:0000256" key="1">
    <source>
        <dbReference type="ARBA" id="ARBA00004125"/>
    </source>
</evidence>
<dbReference type="CDD" id="cd14270">
    <property type="entry name" value="UBA"/>
    <property type="match status" value="1"/>
</dbReference>
<dbReference type="InterPro" id="IPR000261">
    <property type="entry name" value="EH_dom"/>
</dbReference>
<feature type="domain" description="EH" evidence="14">
    <location>
        <begin position="157"/>
        <end position="248"/>
    </location>
</feature>
<gene>
    <name evidence="16" type="ORF">N0V84_008702</name>
</gene>
<feature type="compositionally biased region" description="Low complexity" evidence="12">
    <location>
        <begin position="1056"/>
        <end position="1070"/>
    </location>
</feature>
<feature type="compositionally biased region" description="Acidic residues" evidence="12">
    <location>
        <begin position="1081"/>
        <end position="1090"/>
    </location>
</feature>
<name>A0A9W8W7P0_9HYPO</name>
<dbReference type="EMBL" id="JAPEUR010000220">
    <property type="protein sequence ID" value="KAJ4314767.1"/>
    <property type="molecule type" value="Genomic_DNA"/>
</dbReference>
<dbReference type="OrthoDB" id="524326at2759"/>
<dbReference type="PROSITE" id="PS50030">
    <property type="entry name" value="UBA"/>
    <property type="match status" value="1"/>
</dbReference>
<reference evidence="16" key="1">
    <citation type="submission" date="2022-10" db="EMBL/GenBank/DDBJ databases">
        <title>Tapping the CABI collections for fungal endophytes: first genome assemblies for Collariella, Neodidymelliopsis, Ascochyta clinopodiicola, Didymella pomorum, Didymosphaeria variabile, Neocosmospora piperis and Neocucurbitaria cava.</title>
        <authorList>
            <person name="Hill R."/>
        </authorList>
    </citation>
    <scope>NUCLEOTIDE SEQUENCE</scope>
    <source>
        <strain evidence="16">IMI 366586</strain>
    </source>
</reference>
<comment type="function">
    <text evidence="10">Component of the PAN1 actin cytoskeleton-regulatory complex required for the internalization of endosomes during actin-coupled endocytosis. The complex links the site of endocytosis to the cell membrane-associated actin cytoskeleton. Mediates uptake of external molecules and vacuolar degradation of plasma membrane proteins. Plays a role in the proper organization of the cell membrane-associated actin cytoskeleton and promotes its destabilization.</text>
</comment>
<evidence type="ECO:0000256" key="10">
    <source>
        <dbReference type="ARBA" id="ARBA00025194"/>
    </source>
</evidence>
<feature type="region of interest" description="Disordered" evidence="12">
    <location>
        <begin position="710"/>
        <end position="735"/>
    </location>
</feature>
<dbReference type="SUPFAM" id="SSF46934">
    <property type="entry name" value="UBA-like"/>
    <property type="match status" value="1"/>
</dbReference>
<evidence type="ECO:0000256" key="6">
    <source>
        <dbReference type="ARBA" id="ARBA00022753"/>
    </source>
</evidence>
<evidence type="ECO:0000256" key="11">
    <source>
        <dbReference type="SAM" id="Coils"/>
    </source>
</evidence>
<dbReference type="Pfam" id="PF00627">
    <property type="entry name" value="UBA"/>
    <property type="match status" value="1"/>
</dbReference>
<dbReference type="GO" id="GO:0005886">
    <property type="term" value="C:plasma membrane"/>
    <property type="evidence" value="ECO:0007669"/>
    <property type="project" value="UniProtKB-SubCell"/>
</dbReference>
<dbReference type="GO" id="GO:0016197">
    <property type="term" value="P:endosomal transport"/>
    <property type="evidence" value="ECO:0007669"/>
    <property type="project" value="TreeGrafter"/>
</dbReference>
<dbReference type="Gene3D" id="1.10.238.10">
    <property type="entry name" value="EF-hand"/>
    <property type="match status" value="3"/>
</dbReference>
<dbReference type="PROSITE" id="PS50031">
    <property type="entry name" value="EH"/>
    <property type="match status" value="3"/>
</dbReference>
<keyword evidence="5" id="KW-0254">Endocytosis</keyword>
<dbReference type="GO" id="GO:0030479">
    <property type="term" value="C:actin cortical patch"/>
    <property type="evidence" value="ECO:0007669"/>
    <property type="project" value="UniProtKB-SubCell"/>
</dbReference>
<feature type="domain" description="EH" evidence="14">
    <location>
        <begin position="21"/>
        <end position="97"/>
    </location>
</feature>
<keyword evidence="8" id="KW-0009">Actin-binding</keyword>
<feature type="compositionally biased region" description="Polar residues" evidence="12">
    <location>
        <begin position="782"/>
        <end position="803"/>
    </location>
</feature>
<feature type="domain" description="EF-hand" evidence="15">
    <location>
        <begin position="339"/>
        <end position="372"/>
    </location>
</feature>
<sequence length="1255" mass="131862">MCPNADWLLAAAPNLNLSPEEKRTYGQLFRQADSDSVGVVVGEIAVKFFHKTGLDSRILGEIWQIADRENRGFLTPAGFGIALRLIGHAQAGREPTPEIALQQAPLPRFDGLVPQAGPAGGIPPPPPVPVSSPPPPAALQAQTTGGPIRIPPLTPEKVAQYTGLFERQTLQPSGQLPGDQAKSIFEKSGLPNEVLGRIWQLADTEQRGALVLTEFIIAMHLLTSMKTGALRSLPNILPAGLYEAASRRGPSRQSSSGPGISAIPRQLSGTAQVRANSPLGRPPLSPQATNAGAVTSDWAVAPADKARFDQLYADLDKTNKGFITGEEAVTFFSQSNLPEDSLAQIWDLADTNSQGQLTRDQFAVAMYLIRQQRSGRVPLPTTLPSNLIPPSLRSQVRPPTATSAFDLPPPVAQPPPPQPKSALDDLFGLDSTSPSPVPAPAQAPMSTGGSNANDPFGTGSNVLAPSSPLKSSFTGAGNSTFKPFVPSSSFGRGLTQQPTGGSAGSGSKPPMPSASEDLLADNDPEASKISGETTELANLSNQISSLSTQMQDVQGKRTTTQNELNQATAQKANFEQRLAQLRTLYEKEAQDTRALEEQLNTARKETSKLQAECMTLEGTYRDIQAQHQQVTTALQADQQENTNLRERIRVVNGEIAQLKPQIEKLKSDARQQKGLVAINKKQLSTTEGERDKLKAEAEDLTKSIEELRQANTGSPASAPAQIASPAASTSSANNPFFRRTASTDIMGAFASPPAKNVSDKSFDDVFGPFPPSASGTPPPPQTSFKPQHTGASTASVGSYNTPPASSPVMGRQPTLAVDPPAPPESRQISSSFLPFIDHNESLSSSRQVSPPASRIDDPLHGSATPIPGDLKASDSVGSVPGAFPGDDADSVERKGTPSAPADAAREPANESAPKTADPFGSTDEAKAKADFENAFAAFTTAKNHTKPVQETNKSTSAFDSEFPPISELERDDDESDSSSDQGGFEDDFAPASPPSKRFGDKPASGESSGGAPLSPPPATETASPETKVTSPELPSSPATVTETNAQKSSVDDIFGTSATATAPASKQAAPSNPPPAKTGFEDLEDEFEGLEDAKEGSGEEDFANISRSGLDDFNPVFDSSPPGSQTKTESTAFGNESFDFISASQAGPAQPPPGGQQKAPEAHDWDAIFSGLESPSAAAATPATAPAADKPAAGDASSRPGQQPLNRSMPAESEHDDPTLKSLTGMGYQRTEALAALEKFDYDVDKAANYLASRS</sequence>
<dbReference type="SUPFAM" id="SSF47473">
    <property type="entry name" value="EF-hand"/>
    <property type="match status" value="3"/>
</dbReference>
<dbReference type="PROSITE" id="PS50222">
    <property type="entry name" value="EF_HAND_2"/>
    <property type="match status" value="2"/>
</dbReference>
<dbReference type="PANTHER" id="PTHR11216">
    <property type="entry name" value="EH DOMAIN"/>
    <property type="match status" value="1"/>
</dbReference>
<feature type="domain" description="EF-hand" evidence="15">
    <location>
        <begin position="303"/>
        <end position="338"/>
    </location>
</feature>
<dbReference type="SMART" id="SM00165">
    <property type="entry name" value="UBA"/>
    <property type="match status" value="1"/>
</dbReference>
<dbReference type="GO" id="GO:0003779">
    <property type="term" value="F:actin binding"/>
    <property type="evidence" value="ECO:0007669"/>
    <property type="project" value="UniProtKB-KW"/>
</dbReference>
<dbReference type="SMART" id="SM00027">
    <property type="entry name" value="EH"/>
    <property type="match status" value="3"/>
</dbReference>
<evidence type="ECO:0000256" key="5">
    <source>
        <dbReference type="ARBA" id="ARBA00022583"/>
    </source>
</evidence>
<evidence type="ECO:0000313" key="17">
    <source>
        <dbReference type="Proteomes" id="UP001140502"/>
    </source>
</evidence>
<feature type="compositionally biased region" description="Low complexity" evidence="12">
    <location>
        <begin position="714"/>
        <end position="732"/>
    </location>
</feature>
<accession>A0A9W8W7P0</accession>
<evidence type="ECO:0000256" key="8">
    <source>
        <dbReference type="ARBA" id="ARBA00023203"/>
    </source>
</evidence>
<feature type="compositionally biased region" description="Acidic residues" evidence="12">
    <location>
        <begin position="969"/>
        <end position="988"/>
    </location>
</feature>
<dbReference type="GO" id="GO:0010008">
    <property type="term" value="C:endosome membrane"/>
    <property type="evidence" value="ECO:0007669"/>
    <property type="project" value="UniProtKB-SubCell"/>
</dbReference>
<keyword evidence="9" id="KW-0206">Cytoskeleton</keyword>
<feature type="region of interest" description="Disordered" evidence="12">
    <location>
        <begin position="487"/>
        <end position="526"/>
    </location>
</feature>
<feature type="compositionally biased region" description="Polar residues" evidence="12">
    <location>
        <begin position="841"/>
        <end position="850"/>
    </location>
</feature>
<feature type="domain" description="EH" evidence="14">
    <location>
        <begin position="304"/>
        <end position="394"/>
    </location>
</feature>
<dbReference type="Pfam" id="PF19353">
    <property type="entry name" value="DUF5930"/>
    <property type="match status" value="1"/>
</dbReference>
<dbReference type="Proteomes" id="UP001140502">
    <property type="component" value="Unassembled WGS sequence"/>
</dbReference>
<dbReference type="InterPro" id="IPR011992">
    <property type="entry name" value="EF-hand-dom_pair"/>
</dbReference>
<protein>
    <submittedName>
        <fullName evidence="16">Uncharacterized protein</fullName>
    </submittedName>
</protein>
<proteinExistence type="predicted"/>
<feature type="region of interest" description="Disordered" evidence="12">
    <location>
        <begin position="753"/>
        <end position="1225"/>
    </location>
</feature>
<feature type="compositionally biased region" description="Polar residues" evidence="12">
    <location>
        <begin position="1027"/>
        <end position="1048"/>
    </location>
</feature>
<feature type="domain" description="UBA" evidence="13">
    <location>
        <begin position="1214"/>
        <end position="1254"/>
    </location>
</feature>
<feature type="compositionally biased region" description="Polar residues" evidence="12">
    <location>
        <begin position="487"/>
        <end position="500"/>
    </location>
</feature>
<evidence type="ECO:0000313" key="16">
    <source>
        <dbReference type="EMBL" id="KAJ4314767.1"/>
    </source>
</evidence>
<dbReference type="InterPro" id="IPR045974">
    <property type="entry name" value="DUF5930"/>
</dbReference>
<feature type="compositionally biased region" description="Pro residues" evidence="12">
    <location>
        <begin position="121"/>
        <end position="137"/>
    </location>
</feature>
<evidence type="ECO:0000259" key="14">
    <source>
        <dbReference type="PROSITE" id="PS50031"/>
    </source>
</evidence>
<feature type="compositionally biased region" description="Pro residues" evidence="12">
    <location>
        <begin position="768"/>
        <end position="781"/>
    </location>
</feature>
<dbReference type="GO" id="GO:0006897">
    <property type="term" value="P:endocytosis"/>
    <property type="evidence" value="ECO:0007669"/>
    <property type="project" value="UniProtKB-KW"/>
</dbReference>
<evidence type="ECO:0000256" key="7">
    <source>
        <dbReference type="ARBA" id="ARBA00023054"/>
    </source>
</evidence>
<evidence type="ECO:0000256" key="9">
    <source>
        <dbReference type="ARBA" id="ARBA00023212"/>
    </source>
</evidence>
<dbReference type="AlphaFoldDB" id="A0A9W8W7P0"/>
<evidence type="ECO:0000256" key="2">
    <source>
        <dbReference type="ARBA" id="ARBA00004134"/>
    </source>
</evidence>
<dbReference type="PANTHER" id="PTHR11216:SF170">
    <property type="entry name" value="DYNAMIN ASSOCIATED PROTEIN 160, ISOFORM D"/>
    <property type="match status" value="1"/>
</dbReference>
<keyword evidence="7 11" id="KW-0175">Coiled coil</keyword>
<dbReference type="InterPro" id="IPR015940">
    <property type="entry name" value="UBA"/>
</dbReference>
<feature type="compositionally biased region" description="Polar residues" evidence="12">
    <location>
        <begin position="445"/>
        <end position="463"/>
    </location>
</feature>
<feature type="compositionally biased region" description="Polar residues" evidence="12">
    <location>
        <begin position="1121"/>
        <end position="1134"/>
    </location>
</feature>